<dbReference type="InterPro" id="IPR011701">
    <property type="entry name" value="MFS"/>
</dbReference>
<protein>
    <recommendedName>
        <fullName evidence="6">Major facilitator superfamily (MFS) profile domain-containing protein</fullName>
    </recommendedName>
</protein>
<gene>
    <name evidence="7" type="ORF">S01H4_05773</name>
</gene>
<dbReference type="PROSITE" id="PS50850">
    <property type="entry name" value="MFS"/>
    <property type="match status" value="1"/>
</dbReference>
<dbReference type="InterPro" id="IPR036259">
    <property type="entry name" value="MFS_trans_sf"/>
</dbReference>
<dbReference type="InterPro" id="IPR005829">
    <property type="entry name" value="Sugar_transporter_CS"/>
</dbReference>
<evidence type="ECO:0000256" key="2">
    <source>
        <dbReference type="ARBA" id="ARBA00022692"/>
    </source>
</evidence>
<dbReference type="Gene3D" id="1.20.1250.20">
    <property type="entry name" value="MFS general substrate transporter like domains"/>
    <property type="match status" value="2"/>
</dbReference>
<dbReference type="PANTHER" id="PTHR23528:SF1">
    <property type="entry name" value="MAJOR FACILITATOR SUPERFAMILY (MFS) PROFILE DOMAIN-CONTAINING PROTEIN"/>
    <property type="match status" value="1"/>
</dbReference>
<evidence type="ECO:0000256" key="3">
    <source>
        <dbReference type="ARBA" id="ARBA00022989"/>
    </source>
</evidence>
<feature type="non-terminal residue" evidence="7">
    <location>
        <position position="1"/>
    </location>
</feature>
<dbReference type="GO" id="GO:0022857">
    <property type="term" value="F:transmembrane transporter activity"/>
    <property type="evidence" value="ECO:0007669"/>
    <property type="project" value="InterPro"/>
</dbReference>
<feature type="transmembrane region" description="Helical" evidence="5">
    <location>
        <begin position="74"/>
        <end position="93"/>
    </location>
</feature>
<proteinExistence type="predicted"/>
<sequence>DSQVSISLYNYLAGLGLTGLLLGLDNLVGVIIQPVMGNVSDNTRTKFGRRMPYIIIGIPLGALFFALIPFETSLISLLIFMFLFIVSMSMWRSQAVALMPDFVHPENRSKGNSIINIMGGLGLVGSTLISAFIVDFSLQLAFIVVSVIMLISLVVLFFTVKEKDAYAYQALLEEEQATGEKIKTKREKVGLISSFKDILKEEDKSTLFMLLTIFFAMLAYYGLMGLFTVYAVNTGISATRGQAGGLKLYAGLTFLLAAFPLSVLAEKFGRKLFIKIGLVIFIIGAIIGFAIPSVTIIALVLLGVGYACIIVNTIVIVWAMAPSEKKIGTYTGVYYAFSFLAAIIAPAVFEGFAILFSWNSFFLIGALILVIALVFMFLVKRESADLTEEQKLAKKKAIQEL</sequence>
<feature type="transmembrane region" description="Helical" evidence="5">
    <location>
        <begin position="272"/>
        <end position="291"/>
    </location>
</feature>
<feature type="transmembrane region" description="Helical" evidence="5">
    <location>
        <begin position="333"/>
        <end position="355"/>
    </location>
</feature>
<evidence type="ECO:0000256" key="1">
    <source>
        <dbReference type="ARBA" id="ARBA00004141"/>
    </source>
</evidence>
<evidence type="ECO:0000259" key="6">
    <source>
        <dbReference type="PROSITE" id="PS50850"/>
    </source>
</evidence>
<name>X0ZS70_9ZZZZ</name>
<dbReference type="PANTHER" id="PTHR23528">
    <property type="match status" value="1"/>
</dbReference>
<comment type="subcellular location">
    <subcellularLocation>
        <location evidence="1">Membrane</location>
        <topology evidence="1">Multi-pass membrane protein</topology>
    </subcellularLocation>
</comment>
<comment type="caution">
    <text evidence="7">The sequence shown here is derived from an EMBL/GenBank/DDBJ whole genome shotgun (WGS) entry which is preliminary data.</text>
</comment>
<evidence type="ECO:0000256" key="5">
    <source>
        <dbReference type="SAM" id="Phobius"/>
    </source>
</evidence>
<dbReference type="EMBL" id="BART01001707">
    <property type="protein sequence ID" value="GAG72620.1"/>
    <property type="molecule type" value="Genomic_DNA"/>
</dbReference>
<reference evidence="7" key="1">
    <citation type="journal article" date="2014" name="Front. Microbiol.">
        <title>High frequency of phylogenetically diverse reductive dehalogenase-homologous genes in deep subseafloor sedimentary metagenomes.</title>
        <authorList>
            <person name="Kawai M."/>
            <person name="Futagami T."/>
            <person name="Toyoda A."/>
            <person name="Takaki Y."/>
            <person name="Nishi S."/>
            <person name="Hori S."/>
            <person name="Arai W."/>
            <person name="Tsubouchi T."/>
            <person name="Morono Y."/>
            <person name="Uchiyama I."/>
            <person name="Ito T."/>
            <person name="Fujiyama A."/>
            <person name="Inagaki F."/>
            <person name="Takami H."/>
        </authorList>
    </citation>
    <scope>NUCLEOTIDE SEQUENCE</scope>
    <source>
        <strain evidence="7">Expedition CK06-06</strain>
    </source>
</reference>
<organism evidence="7">
    <name type="scientific">marine sediment metagenome</name>
    <dbReference type="NCBI Taxonomy" id="412755"/>
    <lineage>
        <taxon>unclassified sequences</taxon>
        <taxon>metagenomes</taxon>
        <taxon>ecological metagenomes</taxon>
    </lineage>
</organism>
<accession>X0ZS70</accession>
<feature type="transmembrane region" description="Helical" evidence="5">
    <location>
        <begin position="361"/>
        <end position="379"/>
    </location>
</feature>
<evidence type="ECO:0000256" key="4">
    <source>
        <dbReference type="ARBA" id="ARBA00023136"/>
    </source>
</evidence>
<keyword evidence="2 5" id="KW-0812">Transmembrane</keyword>
<feature type="transmembrane region" description="Helical" evidence="5">
    <location>
        <begin position="114"/>
        <end position="134"/>
    </location>
</feature>
<dbReference type="InterPro" id="IPR020846">
    <property type="entry name" value="MFS_dom"/>
</dbReference>
<dbReference type="GO" id="GO:0016020">
    <property type="term" value="C:membrane"/>
    <property type="evidence" value="ECO:0007669"/>
    <property type="project" value="UniProtKB-SubCell"/>
</dbReference>
<feature type="transmembrane region" description="Helical" evidence="5">
    <location>
        <begin position="12"/>
        <end position="32"/>
    </location>
</feature>
<feature type="transmembrane region" description="Helical" evidence="5">
    <location>
        <begin position="244"/>
        <end position="265"/>
    </location>
</feature>
<feature type="transmembrane region" description="Helical" evidence="5">
    <location>
        <begin position="52"/>
        <end position="68"/>
    </location>
</feature>
<feature type="transmembrane region" description="Helical" evidence="5">
    <location>
        <begin position="140"/>
        <end position="160"/>
    </location>
</feature>
<evidence type="ECO:0000313" key="7">
    <source>
        <dbReference type="EMBL" id="GAG72620.1"/>
    </source>
</evidence>
<dbReference type="Pfam" id="PF07690">
    <property type="entry name" value="MFS_1"/>
    <property type="match status" value="1"/>
</dbReference>
<feature type="domain" description="Major facilitator superfamily (MFS) profile" evidence="6">
    <location>
        <begin position="1"/>
        <end position="384"/>
    </location>
</feature>
<feature type="transmembrane region" description="Helical" evidence="5">
    <location>
        <begin position="207"/>
        <end position="232"/>
    </location>
</feature>
<keyword evidence="3 5" id="KW-1133">Transmembrane helix</keyword>
<feature type="transmembrane region" description="Helical" evidence="5">
    <location>
        <begin position="297"/>
        <end position="321"/>
    </location>
</feature>
<dbReference type="AlphaFoldDB" id="X0ZS70"/>
<dbReference type="PROSITE" id="PS00216">
    <property type="entry name" value="SUGAR_TRANSPORT_1"/>
    <property type="match status" value="1"/>
</dbReference>
<dbReference type="SUPFAM" id="SSF103473">
    <property type="entry name" value="MFS general substrate transporter"/>
    <property type="match status" value="1"/>
</dbReference>
<keyword evidence="4 5" id="KW-0472">Membrane</keyword>